<dbReference type="InterPro" id="IPR000836">
    <property type="entry name" value="PRTase_dom"/>
</dbReference>
<evidence type="ECO:0000313" key="2">
    <source>
        <dbReference type="EMBL" id="OGI41289.1"/>
    </source>
</evidence>
<proteinExistence type="predicted"/>
<dbReference type="Gene3D" id="3.30.1310.20">
    <property type="entry name" value="PRTase-like"/>
    <property type="match status" value="1"/>
</dbReference>
<comment type="caution">
    <text evidence="2">The sequence shown here is derived from an EMBL/GenBank/DDBJ whole genome shotgun (WGS) entry which is preliminary data.</text>
</comment>
<dbReference type="CDD" id="cd06223">
    <property type="entry name" value="PRTases_typeI"/>
    <property type="match status" value="1"/>
</dbReference>
<reference evidence="2 3" key="1">
    <citation type="journal article" date="2016" name="Nat. Commun.">
        <title>Thousands of microbial genomes shed light on interconnected biogeochemical processes in an aquifer system.</title>
        <authorList>
            <person name="Anantharaman K."/>
            <person name="Brown C.T."/>
            <person name="Hug L.A."/>
            <person name="Sharon I."/>
            <person name="Castelle C.J."/>
            <person name="Probst A.J."/>
            <person name="Thomas B.C."/>
            <person name="Singh A."/>
            <person name="Wilkins M.J."/>
            <person name="Karaoz U."/>
            <person name="Brodie E.L."/>
            <person name="Williams K.H."/>
            <person name="Hubbard S.S."/>
            <person name="Banfield J.F."/>
        </authorList>
    </citation>
    <scope>NUCLEOTIDE SEQUENCE [LARGE SCALE GENOMIC DNA]</scope>
</reference>
<dbReference type="Pfam" id="PF00156">
    <property type="entry name" value="Pribosyltran"/>
    <property type="match status" value="1"/>
</dbReference>
<organism evidence="2 3">
    <name type="scientific">Candidatus Muproteobacteria bacterium RBG_16_62_13</name>
    <dbReference type="NCBI Taxonomy" id="1817756"/>
    <lineage>
        <taxon>Bacteria</taxon>
        <taxon>Pseudomonadati</taxon>
        <taxon>Pseudomonadota</taxon>
        <taxon>Candidatus Muproteobacteria</taxon>
    </lineage>
</organism>
<dbReference type="SUPFAM" id="SSF53271">
    <property type="entry name" value="PRTase-like"/>
    <property type="match status" value="1"/>
</dbReference>
<dbReference type="STRING" id="1817756.A2140_09205"/>
<dbReference type="Proteomes" id="UP000178379">
    <property type="component" value="Unassembled WGS sequence"/>
</dbReference>
<accession>A0A1F6T8A9</accession>
<gene>
    <name evidence="2" type="ORF">A2140_09205</name>
</gene>
<evidence type="ECO:0000259" key="1">
    <source>
        <dbReference type="Pfam" id="PF00156"/>
    </source>
</evidence>
<evidence type="ECO:0000313" key="3">
    <source>
        <dbReference type="Proteomes" id="UP000178379"/>
    </source>
</evidence>
<sequence length="213" mass="22880">MRFKDRADAGRRLAQALTAYRNTKDAIVFALPRGGVVLGVEVAKALHIPLDLVIPRKVGHPMQPEYAIAAVAESGQLATNPGEVERVDPDWFKQAVERERREAGRRRGLYLAGRPMPALAGKTAIIVDDGIATGLTMFAAIRDVRHAGAARIVVAVPAAPAETAARLQREVDEVVTLDNGEYYLGAVGAYYDSFPQVSDAEVIELLKPAAGEA</sequence>
<name>A0A1F6T8A9_9PROT</name>
<dbReference type="Gene3D" id="3.40.50.2020">
    <property type="match status" value="1"/>
</dbReference>
<protein>
    <submittedName>
        <fullName evidence="2">Phosphoribosyl transferase</fullName>
    </submittedName>
</protein>
<dbReference type="InterPro" id="IPR029057">
    <property type="entry name" value="PRTase-like"/>
</dbReference>
<feature type="domain" description="Phosphoribosyltransferase" evidence="1">
    <location>
        <begin position="6"/>
        <end position="181"/>
    </location>
</feature>
<dbReference type="AlphaFoldDB" id="A0A1F6T8A9"/>
<keyword evidence="2" id="KW-0808">Transferase</keyword>
<dbReference type="EMBL" id="MFSQ01000021">
    <property type="protein sequence ID" value="OGI41289.1"/>
    <property type="molecule type" value="Genomic_DNA"/>
</dbReference>
<dbReference type="GO" id="GO:0016740">
    <property type="term" value="F:transferase activity"/>
    <property type="evidence" value="ECO:0007669"/>
    <property type="project" value="UniProtKB-KW"/>
</dbReference>